<protein>
    <recommendedName>
        <fullName evidence="3">DinB family protein</fullName>
    </recommendedName>
</protein>
<dbReference type="AlphaFoldDB" id="A0A4Q7WUL4"/>
<dbReference type="EMBL" id="SHKR01000013">
    <property type="protein sequence ID" value="RZU13475.1"/>
    <property type="molecule type" value="Genomic_DNA"/>
</dbReference>
<accession>A0A4Q7WUL4</accession>
<gene>
    <name evidence="1" type="ORF">EV645_4317</name>
</gene>
<comment type="caution">
    <text evidence="1">The sequence shown here is derived from an EMBL/GenBank/DDBJ whole genome shotgun (WGS) entry which is preliminary data.</text>
</comment>
<dbReference type="Proteomes" id="UP000292027">
    <property type="component" value="Unassembled WGS sequence"/>
</dbReference>
<evidence type="ECO:0008006" key="3">
    <source>
        <dbReference type="Google" id="ProtNLM"/>
    </source>
</evidence>
<evidence type="ECO:0000313" key="2">
    <source>
        <dbReference type="Proteomes" id="UP000292027"/>
    </source>
</evidence>
<reference evidence="1 2" key="1">
    <citation type="journal article" date="2015" name="Stand. Genomic Sci.">
        <title>Genomic Encyclopedia of Bacterial and Archaeal Type Strains, Phase III: the genomes of soil and plant-associated and newly described type strains.</title>
        <authorList>
            <person name="Whitman W.B."/>
            <person name="Woyke T."/>
            <person name="Klenk H.P."/>
            <person name="Zhou Y."/>
            <person name="Lilburn T.G."/>
            <person name="Beck B.J."/>
            <person name="De Vos P."/>
            <person name="Vandamme P."/>
            <person name="Eisen J.A."/>
            <person name="Garrity G."/>
            <person name="Hugenholtz P."/>
            <person name="Kyrpides N.C."/>
        </authorList>
    </citation>
    <scope>NUCLEOTIDE SEQUENCE [LARGE SCALE GENOMIC DNA]</scope>
    <source>
        <strain evidence="1 2">VKM Ac-2540</strain>
    </source>
</reference>
<proteinExistence type="predicted"/>
<evidence type="ECO:0000313" key="1">
    <source>
        <dbReference type="EMBL" id="RZU13475.1"/>
    </source>
</evidence>
<name>A0A4Q7WUL4_9ACTN</name>
<keyword evidence="2" id="KW-1185">Reference proteome</keyword>
<organism evidence="1 2">
    <name type="scientific">Kribbella rubisoli</name>
    <dbReference type="NCBI Taxonomy" id="3075929"/>
    <lineage>
        <taxon>Bacteria</taxon>
        <taxon>Bacillati</taxon>
        <taxon>Actinomycetota</taxon>
        <taxon>Actinomycetes</taxon>
        <taxon>Propionibacteriales</taxon>
        <taxon>Kribbellaceae</taxon>
        <taxon>Kribbella</taxon>
    </lineage>
</organism>
<sequence length="177" mass="19748">MPSGWRAGSGSVRPLPKYDGLTVGGMTENPGELVEQAVERSLKLVVTWPAWDGEPLTSDDGRTYTPHKAVRRIADHIIDHLAEVEALLAGVPTQPDEWHASALTSAADLAPFSEEDVREAEQRLRRLGRTFVLRYAAVDPAEWDKDRSPNWTLRQIAEHLTELDWYADQVGNLSQPN</sequence>